<evidence type="ECO:0000256" key="3">
    <source>
        <dbReference type="PROSITE-ProRule" id="PRU00221"/>
    </source>
</evidence>
<dbReference type="PANTHER" id="PTHR19848:SF8">
    <property type="entry name" value="F-BOX AND WD REPEAT DOMAIN CONTAINING 7"/>
    <property type="match status" value="1"/>
</dbReference>
<dbReference type="RefSeq" id="WP_145034722.1">
    <property type="nucleotide sequence ID" value="NZ_CP036271.1"/>
</dbReference>
<protein>
    <submittedName>
        <fullName evidence="4">WD domain, G-beta repeat</fullName>
    </submittedName>
</protein>
<evidence type="ECO:0000256" key="1">
    <source>
        <dbReference type="ARBA" id="ARBA00022574"/>
    </source>
</evidence>
<sequence>MPDATPASPPAFDITKCKVATAWANDRPLVACRFDPLGRYVFCGAEEKTVIRFKLDDGARTPMPGGHDTWVHGLACTPNGEFLISGGCEGKITWWQAAAEAPAPVRQVTAHKGWVRQLAVSPDGSLVASAGNDGFVRLWKTADGSLVKELAGHPRDVYSVVWHSSGQFLCSGDILGNVRQWDVVGGSTIRTFEAKEVHSYNAAGQQVDFGGVRGVAISPDGKYLAVGGLHKATNPLGAVHEPLVMLYEWESGKLAKQQVTEGITGGGIWRLVYLADGTLVGASGGSSGGWLLFWKADQEKAVHKFQTPNILRDMDLSADGTRFATAHHDKHVRITTMV</sequence>
<dbReference type="Gene3D" id="2.130.10.10">
    <property type="entry name" value="YVTN repeat-like/Quinoprotein amine dehydrogenase"/>
    <property type="match status" value="2"/>
</dbReference>
<dbReference type="Proteomes" id="UP000315700">
    <property type="component" value="Chromosome"/>
</dbReference>
<dbReference type="OrthoDB" id="230341at2"/>
<evidence type="ECO:0000256" key="2">
    <source>
        <dbReference type="ARBA" id="ARBA00022737"/>
    </source>
</evidence>
<dbReference type="AlphaFoldDB" id="A0A517SMM0"/>
<proteinExistence type="predicted"/>
<keyword evidence="1 3" id="KW-0853">WD repeat</keyword>
<gene>
    <name evidence="4" type="ORF">Pan44_54410</name>
</gene>
<dbReference type="Pfam" id="PF00400">
    <property type="entry name" value="WD40"/>
    <property type="match status" value="4"/>
</dbReference>
<organism evidence="4 5">
    <name type="scientific">Caulifigura coniformis</name>
    <dbReference type="NCBI Taxonomy" id="2527983"/>
    <lineage>
        <taxon>Bacteria</taxon>
        <taxon>Pseudomonadati</taxon>
        <taxon>Planctomycetota</taxon>
        <taxon>Planctomycetia</taxon>
        <taxon>Planctomycetales</taxon>
        <taxon>Planctomycetaceae</taxon>
        <taxon>Caulifigura</taxon>
    </lineage>
</organism>
<dbReference type="InParanoid" id="A0A517SMM0"/>
<dbReference type="InterPro" id="IPR001680">
    <property type="entry name" value="WD40_rpt"/>
</dbReference>
<dbReference type="InterPro" id="IPR036322">
    <property type="entry name" value="WD40_repeat_dom_sf"/>
</dbReference>
<reference evidence="4 5" key="1">
    <citation type="submission" date="2019-02" db="EMBL/GenBank/DDBJ databases">
        <title>Deep-cultivation of Planctomycetes and their phenomic and genomic characterization uncovers novel biology.</title>
        <authorList>
            <person name="Wiegand S."/>
            <person name="Jogler M."/>
            <person name="Boedeker C."/>
            <person name="Pinto D."/>
            <person name="Vollmers J."/>
            <person name="Rivas-Marin E."/>
            <person name="Kohn T."/>
            <person name="Peeters S.H."/>
            <person name="Heuer A."/>
            <person name="Rast P."/>
            <person name="Oberbeckmann S."/>
            <person name="Bunk B."/>
            <person name="Jeske O."/>
            <person name="Meyerdierks A."/>
            <person name="Storesund J.E."/>
            <person name="Kallscheuer N."/>
            <person name="Luecker S."/>
            <person name="Lage O.M."/>
            <person name="Pohl T."/>
            <person name="Merkel B.J."/>
            <person name="Hornburger P."/>
            <person name="Mueller R.-W."/>
            <person name="Bruemmer F."/>
            <person name="Labrenz M."/>
            <person name="Spormann A.M."/>
            <person name="Op den Camp H."/>
            <person name="Overmann J."/>
            <person name="Amann R."/>
            <person name="Jetten M.S.M."/>
            <person name="Mascher T."/>
            <person name="Medema M.H."/>
            <person name="Devos D.P."/>
            <person name="Kaster A.-K."/>
            <person name="Ovreas L."/>
            <person name="Rohde M."/>
            <person name="Galperin M.Y."/>
            <person name="Jogler C."/>
        </authorList>
    </citation>
    <scope>NUCLEOTIDE SEQUENCE [LARGE SCALE GENOMIC DNA]</scope>
    <source>
        <strain evidence="4 5">Pan44</strain>
    </source>
</reference>
<evidence type="ECO:0000313" key="5">
    <source>
        <dbReference type="Proteomes" id="UP000315700"/>
    </source>
</evidence>
<feature type="repeat" description="WD" evidence="3">
    <location>
        <begin position="64"/>
        <end position="96"/>
    </location>
</feature>
<name>A0A517SMM0_9PLAN</name>
<keyword evidence="2" id="KW-0677">Repeat</keyword>
<evidence type="ECO:0000313" key="4">
    <source>
        <dbReference type="EMBL" id="QDT57372.1"/>
    </source>
</evidence>
<feature type="repeat" description="WD" evidence="3">
    <location>
        <begin position="150"/>
        <end position="191"/>
    </location>
</feature>
<keyword evidence="5" id="KW-1185">Reference proteome</keyword>
<dbReference type="PANTHER" id="PTHR19848">
    <property type="entry name" value="WD40 REPEAT PROTEIN"/>
    <property type="match status" value="1"/>
</dbReference>
<dbReference type="SMART" id="SM00320">
    <property type="entry name" value="WD40"/>
    <property type="match status" value="6"/>
</dbReference>
<dbReference type="KEGG" id="ccos:Pan44_54410"/>
<dbReference type="EMBL" id="CP036271">
    <property type="protein sequence ID" value="QDT57372.1"/>
    <property type="molecule type" value="Genomic_DNA"/>
</dbReference>
<dbReference type="PROSITE" id="PS50294">
    <property type="entry name" value="WD_REPEATS_REGION"/>
    <property type="match status" value="2"/>
</dbReference>
<dbReference type="InterPro" id="IPR015943">
    <property type="entry name" value="WD40/YVTN_repeat-like_dom_sf"/>
</dbReference>
<accession>A0A517SMM0</accession>
<dbReference type="PROSITE" id="PS50082">
    <property type="entry name" value="WD_REPEATS_2"/>
    <property type="match status" value="3"/>
</dbReference>
<feature type="repeat" description="WD" evidence="3">
    <location>
        <begin position="108"/>
        <end position="149"/>
    </location>
</feature>
<dbReference type="SUPFAM" id="SSF50978">
    <property type="entry name" value="WD40 repeat-like"/>
    <property type="match status" value="1"/>
</dbReference>